<reference evidence="3 4" key="1">
    <citation type="submission" date="2018-06" db="EMBL/GenBank/DDBJ databases">
        <title>Streptacidiphilus pinicola sp. nov., isolated from pine grove soil.</title>
        <authorList>
            <person name="Roh S.G."/>
            <person name="Park S."/>
            <person name="Kim M.-K."/>
            <person name="Yun B.-R."/>
            <person name="Park J."/>
            <person name="Kim M.J."/>
            <person name="Kim Y.S."/>
            <person name="Kim S.B."/>
        </authorList>
    </citation>
    <scope>NUCLEOTIDE SEQUENCE [LARGE SCALE GENOMIC DNA]</scope>
    <source>
        <strain evidence="3 4">MMS16-CNU450</strain>
    </source>
</reference>
<evidence type="ECO:0000259" key="2">
    <source>
        <dbReference type="Pfam" id="PF01757"/>
    </source>
</evidence>
<dbReference type="InterPro" id="IPR050879">
    <property type="entry name" value="Acyltransferase_3"/>
</dbReference>
<keyword evidence="1" id="KW-0472">Membrane</keyword>
<feature type="transmembrane region" description="Helical" evidence="1">
    <location>
        <begin position="99"/>
        <end position="120"/>
    </location>
</feature>
<feature type="transmembrane region" description="Helical" evidence="1">
    <location>
        <begin position="293"/>
        <end position="310"/>
    </location>
</feature>
<gene>
    <name evidence="3" type="ORF">DN069_15735</name>
</gene>
<feature type="transmembrane region" description="Helical" evidence="1">
    <location>
        <begin position="66"/>
        <end position="87"/>
    </location>
</feature>
<evidence type="ECO:0000313" key="3">
    <source>
        <dbReference type="EMBL" id="RAG84688.1"/>
    </source>
</evidence>
<dbReference type="GO" id="GO:0009103">
    <property type="term" value="P:lipopolysaccharide biosynthetic process"/>
    <property type="evidence" value="ECO:0007669"/>
    <property type="project" value="TreeGrafter"/>
</dbReference>
<feature type="domain" description="Acyltransferase 3" evidence="2">
    <location>
        <begin position="22"/>
        <end position="346"/>
    </location>
</feature>
<dbReference type="PANTHER" id="PTHR23028:SF53">
    <property type="entry name" value="ACYL_TRANSF_3 DOMAIN-CONTAINING PROTEIN"/>
    <property type="match status" value="1"/>
</dbReference>
<proteinExistence type="predicted"/>
<comment type="caution">
    <text evidence="3">The sequence shown here is derived from an EMBL/GenBank/DDBJ whole genome shotgun (WGS) entry which is preliminary data.</text>
</comment>
<dbReference type="GO" id="GO:0016020">
    <property type="term" value="C:membrane"/>
    <property type="evidence" value="ECO:0007669"/>
    <property type="project" value="TreeGrafter"/>
</dbReference>
<protein>
    <submittedName>
        <fullName evidence="3">Acyltransferase</fullName>
    </submittedName>
</protein>
<feature type="transmembrane region" description="Helical" evidence="1">
    <location>
        <begin position="266"/>
        <end position="286"/>
    </location>
</feature>
<organism evidence="3 4">
    <name type="scientific">Streptacidiphilus pinicola</name>
    <dbReference type="NCBI Taxonomy" id="2219663"/>
    <lineage>
        <taxon>Bacteria</taxon>
        <taxon>Bacillati</taxon>
        <taxon>Actinomycetota</taxon>
        <taxon>Actinomycetes</taxon>
        <taxon>Kitasatosporales</taxon>
        <taxon>Streptomycetaceae</taxon>
        <taxon>Streptacidiphilus</taxon>
    </lineage>
</organism>
<name>A0A2X0JAX2_9ACTN</name>
<keyword evidence="4" id="KW-1185">Reference proteome</keyword>
<dbReference type="InterPro" id="IPR002656">
    <property type="entry name" value="Acyl_transf_3_dom"/>
</dbReference>
<feature type="transmembrane region" description="Helical" evidence="1">
    <location>
        <begin position="209"/>
        <end position="226"/>
    </location>
</feature>
<dbReference type="GO" id="GO:0016747">
    <property type="term" value="F:acyltransferase activity, transferring groups other than amino-acyl groups"/>
    <property type="evidence" value="ECO:0007669"/>
    <property type="project" value="InterPro"/>
</dbReference>
<dbReference type="EMBL" id="QKYN01000061">
    <property type="protein sequence ID" value="RAG84688.1"/>
    <property type="molecule type" value="Genomic_DNA"/>
</dbReference>
<feature type="transmembrane region" description="Helical" evidence="1">
    <location>
        <begin position="233"/>
        <end position="254"/>
    </location>
</feature>
<feature type="transmembrane region" description="Helical" evidence="1">
    <location>
        <begin position="182"/>
        <end position="203"/>
    </location>
</feature>
<feature type="transmembrane region" description="Helical" evidence="1">
    <location>
        <begin position="20"/>
        <end position="40"/>
    </location>
</feature>
<feature type="transmembrane region" description="Helical" evidence="1">
    <location>
        <begin position="154"/>
        <end position="175"/>
    </location>
</feature>
<accession>A0A2X0JAX2</accession>
<dbReference type="Proteomes" id="UP000248889">
    <property type="component" value="Unassembled WGS sequence"/>
</dbReference>
<keyword evidence="3" id="KW-0808">Transferase</keyword>
<dbReference type="AlphaFoldDB" id="A0A2X0JAX2"/>
<dbReference type="PANTHER" id="PTHR23028">
    <property type="entry name" value="ACETYLTRANSFERASE"/>
    <property type="match status" value="1"/>
</dbReference>
<keyword evidence="1" id="KW-1133">Transmembrane helix</keyword>
<feature type="transmembrane region" description="Helical" evidence="1">
    <location>
        <begin position="330"/>
        <end position="349"/>
    </location>
</feature>
<keyword evidence="3" id="KW-0012">Acyltransferase</keyword>
<sequence>MRATPQRPERPAQSTRRPRLYVLDGLRLVAALGVLSWHWMGVQRWPDIWHGTTAHLMPAGHALGSYGWLGVELFFLISGFVICMSCWGRSVGDFVTSRVTRLFPAYWVAVLLTSAVLYFAPHRWGNDTSRPSLMRVLTNLSMAHAPLGVNDIDAVYWTLWIELRFYIIFGVVVAMGLTYRRVLAFCGVWGFLSLISASVNFPLLDAVVQSQYSWYFIAGMAFFLMYRFGQNLLLWGIVGFCWLMALNRITIMLHTNEYGAGHPLSWKLAAGVVTLSFALVGLAAVGAFNRINWRWLTVAGALTYPLYLIHQEIGFELITRLSRYLPPYPTVAVSLAIMLTVAYALHRLVERPFAPLLKRGLAASFAAVRRNGEPAQAG</sequence>
<dbReference type="OrthoDB" id="9807745at2"/>
<keyword evidence="1" id="KW-0812">Transmembrane</keyword>
<dbReference type="Pfam" id="PF01757">
    <property type="entry name" value="Acyl_transf_3"/>
    <property type="match status" value="1"/>
</dbReference>
<evidence type="ECO:0000256" key="1">
    <source>
        <dbReference type="SAM" id="Phobius"/>
    </source>
</evidence>
<evidence type="ECO:0000313" key="4">
    <source>
        <dbReference type="Proteomes" id="UP000248889"/>
    </source>
</evidence>